<dbReference type="PROSITE" id="PS50404">
    <property type="entry name" value="GST_NTER"/>
    <property type="match status" value="1"/>
</dbReference>
<gene>
    <name evidence="7" type="primary">GSTF10_3</name>
    <name evidence="7" type="ORF">g.1611</name>
</gene>
<dbReference type="GO" id="GO:0043295">
    <property type="term" value="F:glutathione binding"/>
    <property type="evidence" value="ECO:0007669"/>
    <property type="project" value="TreeGrafter"/>
</dbReference>
<dbReference type="InterPro" id="IPR036282">
    <property type="entry name" value="Glutathione-S-Trfase_C_sf"/>
</dbReference>
<organism evidence="7">
    <name type="scientific">Anthurium amnicola</name>
    <dbReference type="NCBI Taxonomy" id="1678845"/>
    <lineage>
        <taxon>Eukaryota</taxon>
        <taxon>Viridiplantae</taxon>
        <taxon>Streptophyta</taxon>
        <taxon>Embryophyta</taxon>
        <taxon>Tracheophyta</taxon>
        <taxon>Spermatophyta</taxon>
        <taxon>Magnoliopsida</taxon>
        <taxon>Liliopsida</taxon>
        <taxon>Araceae</taxon>
        <taxon>Pothoideae</taxon>
        <taxon>Potheae</taxon>
        <taxon>Anthurium</taxon>
    </lineage>
</organism>
<protein>
    <recommendedName>
        <fullName evidence="2">glutathione transferase</fullName>
        <ecNumber evidence="2">2.5.1.18</ecNumber>
    </recommendedName>
</protein>
<dbReference type="SFLD" id="SFLDS00019">
    <property type="entry name" value="Glutathione_Transferase_(cytos"/>
    <property type="match status" value="1"/>
</dbReference>
<dbReference type="InterPro" id="IPR004046">
    <property type="entry name" value="GST_C"/>
</dbReference>
<dbReference type="EC" id="2.5.1.18" evidence="2"/>
<dbReference type="SFLD" id="SFLDG00358">
    <property type="entry name" value="Main_(cytGST)"/>
    <property type="match status" value="1"/>
</dbReference>
<feature type="non-terminal residue" evidence="7">
    <location>
        <position position="198"/>
    </location>
</feature>
<evidence type="ECO:0000313" key="7">
    <source>
        <dbReference type="EMBL" id="JAT62069.1"/>
    </source>
</evidence>
<dbReference type="SUPFAM" id="SSF47616">
    <property type="entry name" value="GST C-terminal domain-like"/>
    <property type="match status" value="1"/>
</dbReference>
<dbReference type="AlphaFoldDB" id="A0A1D1Z5D0"/>
<dbReference type="InterPro" id="IPR004045">
    <property type="entry name" value="Glutathione_S-Trfase_N"/>
</dbReference>
<dbReference type="PANTHER" id="PTHR43900">
    <property type="entry name" value="GLUTATHIONE S-TRANSFERASE RHO"/>
    <property type="match status" value="1"/>
</dbReference>
<keyword evidence="3 7" id="KW-0808">Transferase</keyword>
<dbReference type="SUPFAM" id="SSF52833">
    <property type="entry name" value="Thioredoxin-like"/>
    <property type="match status" value="1"/>
</dbReference>
<proteinExistence type="inferred from homology"/>
<evidence type="ECO:0000256" key="3">
    <source>
        <dbReference type="ARBA" id="ARBA00022679"/>
    </source>
</evidence>
<dbReference type="GO" id="GO:0005737">
    <property type="term" value="C:cytoplasm"/>
    <property type="evidence" value="ECO:0007669"/>
    <property type="project" value="TreeGrafter"/>
</dbReference>
<dbReference type="InterPro" id="IPR036249">
    <property type="entry name" value="Thioredoxin-like_sf"/>
</dbReference>
<dbReference type="Gene3D" id="3.40.30.10">
    <property type="entry name" value="Glutaredoxin"/>
    <property type="match status" value="1"/>
</dbReference>
<reference evidence="7" key="1">
    <citation type="submission" date="2015-07" db="EMBL/GenBank/DDBJ databases">
        <title>Transcriptome Assembly of Anthurium amnicola.</title>
        <authorList>
            <person name="Suzuki J."/>
        </authorList>
    </citation>
    <scope>NUCLEOTIDE SEQUENCE</scope>
</reference>
<evidence type="ECO:0000259" key="6">
    <source>
        <dbReference type="PROSITE" id="PS50405"/>
    </source>
</evidence>
<dbReference type="InterPro" id="IPR010987">
    <property type="entry name" value="Glutathione-S-Trfase_C-like"/>
</dbReference>
<dbReference type="EMBL" id="GDJX01005867">
    <property type="protein sequence ID" value="JAT62069.1"/>
    <property type="molecule type" value="Transcribed_RNA"/>
</dbReference>
<comment type="similarity">
    <text evidence="1">Belongs to the GST superfamily. Phi family.</text>
</comment>
<dbReference type="GO" id="GO:0006749">
    <property type="term" value="P:glutathione metabolic process"/>
    <property type="evidence" value="ECO:0007669"/>
    <property type="project" value="TreeGrafter"/>
</dbReference>
<dbReference type="InterPro" id="IPR040079">
    <property type="entry name" value="Glutathione_S-Trfase"/>
</dbReference>
<dbReference type="PROSITE" id="PS50405">
    <property type="entry name" value="GST_CTER"/>
    <property type="match status" value="1"/>
</dbReference>
<feature type="non-terminal residue" evidence="7">
    <location>
        <position position="1"/>
    </location>
</feature>
<sequence>LQLSVCACVRSREGDRESTHCFVHPSAMASVKVFGSPTSTEVARVLASLFEKEVDFQLIRVDTFKGKKRLPDFLKLQPSGQALTFEHGTTTLLDSRAIIRYVAEKFPSKEELLGTGMLERASIEQWLQTEANSFDPPSSALVFNLALPVRARFEPEKQEEIRQDKKQLASVLDIYEQRLLESKYLAGDRFSLADLSHL</sequence>
<evidence type="ECO:0000259" key="5">
    <source>
        <dbReference type="PROSITE" id="PS50404"/>
    </source>
</evidence>
<comment type="catalytic activity">
    <reaction evidence="4">
        <text>RX + glutathione = an S-substituted glutathione + a halide anion + H(+)</text>
        <dbReference type="Rhea" id="RHEA:16437"/>
        <dbReference type="ChEBI" id="CHEBI:15378"/>
        <dbReference type="ChEBI" id="CHEBI:16042"/>
        <dbReference type="ChEBI" id="CHEBI:17792"/>
        <dbReference type="ChEBI" id="CHEBI:57925"/>
        <dbReference type="ChEBI" id="CHEBI:90779"/>
        <dbReference type="EC" id="2.5.1.18"/>
    </reaction>
</comment>
<feature type="domain" description="GST N-terminal" evidence="5">
    <location>
        <begin position="29"/>
        <end position="110"/>
    </location>
</feature>
<evidence type="ECO:0000256" key="2">
    <source>
        <dbReference type="ARBA" id="ARBA00012452"/>
    </source>
</evidence>
<name>A0A1D1Z5D0_9ARAE</name>
<dbReference type="Pfam" id="PF02798">
    <property type="entry name" value="GST_N"/>
    <property type="match status" value="1"/>
</dbReference>
<accession>A0A1D1Z5D0</accession>
<dbReference type="PANTHER" id="PTHR43900:SF79">
    <property type="entry name" value="GLUTATHIONE S-TRANSFERASE"/>
    <property type="match status" value="1"/>
</dbReference>
<dbReference type="Pfam" id="PF00043">
    <property type="entry name" value="GST_C"/>
    <property type="match status" value="1"/>
</dbReference>
<evidence type="ECO:0000256" key="1">
    <source>
        <dbReference type="ARBA" id="ARBA00010128"/>
    </source>
</evidence>
<feature type="domain" description="GST C-terminal" evidence="6">
    <location>
        <begin position="116"/>
        <end position="198"/>
    </location>
</feature>
<dbReference type="GO" id="GO:0004364">
    <property type="term" value="F:glutathione transferase activity"/>
    <property type="evidence" value="ECO:0007669"/>
    <property type="project" value="UniProtKB-EC"/>
</dbReference>
<dbReference type="Gene3D" id="1.20.1050.10">
    <property type="match status" value="1"/>
</dbReference>
<evidence type="ECO:0000256" key="4">
    <source>
        <dbReference type="ARBA" id="ARBA00047960"/>
    </source>
</evidence>
<dbReference type="FunFam" id="3.40.30.10:FF:000016">
    <property type="entry name" value="Glutathione S-transferase F2"/>
    <property type="match status" value="1"/>
</dbReference>